<organism evidence="3 4">
    <name type="scientific">Colocasia esculenta</name>
    <name type="common">Wild taro</name>
    <name type="synonym">Arum esculentum</name>
    <dbReference type="NCBI Taxonomy" id="4460"/>
    <lineage>
        <taxon>Eukaryota</taxon>
        <taxon>Viridiplantae</taxon>
        <taxon>Streptophyta</taxon>
        <taxon>Embryophyta</taxon>
        <taxon>Tracheophyta</taxon>
        <taxon>Spermatophyta</taxon>
        <taxon>Magnoliopsida</taxon>
        <taxon>Liliopsida</taxon>
        <taxon>Araceae</taxon>
        <taxon>Aroideae</taxon>
        <taxon>Colocasieae</taxon>
        <taxon>Colocasia</taxon>
    </lineage>
</organism>
<dbReference type="InterPro" id="IPR040289">
    <property type="entry name" value="MBP2C"/>
</dbReference>
<protein>
    <submittedName>
        <fullName evidence="3">Uncharacterized protein</fullName>
    </submittedName>
</protein>
<accession>A0A843XLD1</accession>
<evidence type="ECO:0000256" key="1">
    <source>
        <dbReference type="SAM" id="Coils"/>
    </source>
</evidence>
<dbReference type="EMBL" id="NMUH01009232">
    <property type="protein sequence ID" value="MQM19817.1"/>
    <property type="molecule type" value="Genomic_DNA"/>
</dbReference>
<feature type="compositionally biased region" description="Low complexity" evidence="2">
    <location>
        <begin position="216"/>
        <end position="230"/>
    </location>
</feature>
<reference evidence="3" key="1">
    <citation type="submission" date="2017-07" db="EMBL/GenBank/DDBJ databases">
        <title>Taro Niue Genome Assembly and Annotation.</title>
        <authorList>
            <person name="Atibalentja N."/>
            <person name="Keating K."/>
            <person name="Fields C.J."/>
        </authorList>
    </citation>
    <scope>NUCLEOTIDE SEQUENCE</scope>
    <source>
        <strain evidence="3">Niue_2</strain>
        <tissue evidence="3">Leaf</tissue>
    </source>
</reference>
<dbReference type="AlphaFoldDB" id="A0A843XLD1"/>
<evidence type="ECO:0000256" key="2">
    <source>
        <dbReference type="SAM" id="MobiDB-lite"/>
    </source>
</evidence>
<gene>
    <name evidence="3" type="ORF">Taro_052832</name>
</gene>
<evidence type="ECO:0000313" key="3">
    <source>
        <dbReference type="EMBL" id="MQM19817.1"/>
    </source>
</evidence>
<name>A0A843XLD1_COLES</name>
<proteinExistence type="predicted"/>
<feature type="region of interest" description="Disordered" evidence="2">
    <location>
        <begin position="1"/>
        <end position="75"/>
    </location>
</feature>
<evidence type="ECO:0000313" key="4">
    <source>
        <dbReference type="Proteomes" id="UP000652761"/>
    </source>
</evidence>
<feature type="coiled-coil region" evidence="1">
    <location>
        <begin position="252"/>
        <end position="289"/>
    </location>
</feature>
<dbReference type="PANTHER" id="PTHR35502">
    <property type="entry name" value="PROTEIN MICROTUBULE BINDING PROTEIN 2C"/>
    <property type="match status" value="1"/>
</dbReference>
<feature type="region of interest" description="Disordered" evidence="2">
    <location>
        <begin position="205"/>
        <end position="236"/>
    </location>
</feature>
<dbReference type="PANTHER" id="PTHR35502:SF2">
    <property type="entry name" value="PROTEIN MICROTUBULE BINDING PROTEIN 2C"/>
    <property type="match status" value="1"/>
</dbReference>
<feature type="coiled-coil region" evidence="1">
    <location>
        <begin position="314"/>
        <end position="355"/>
    </location>
</feature>
<dbReference type="GO" id="GO:0010497">
    <property type="term" value="P:plasmodesmata-mediated intercellular transport"/>
    <property type="evidence" value="ECO:0007669"/>
    <property type="project" value="InterPro"/>
</dbReference>
<sequence>MLEKPRRHHGFVDPRGRGVGSSADPRPRLSGRDGHRHRPSSSSSFPPSSPPHLPQPSSSSSVVAAPENGGDFDPVLLRNVREDDTHIIHSPGINDLHPDAFQRKEGKRKFRHCSEQQRQREHNMTLQCQILSSVGRPLCPSFQAKLDHFKGAEGCQRCWQKDEEAAGLRRRHTDLVLNTPSALGHHNHLSLPVLLPRMQSKAISETKGRKTIQCASSKKQGNNSGSGSSKLVDGDDDNGVDGFSIFSSTVPEENIQREREELVLLKEQVEDLQKRLLEKDEVLKTMENSMDQMSSVYATVDELKHQIVEKDLMVKSVQSQLANAKVKLADKQAALEKLEWEAKTSNQKVEKLQGDMQIIECGITAFMQLYEELSNRGSNASMDEGITYFDTFDHLPNIDVNENEMEEARRAYLAAVAAAKEIPTDETLTVAAEARTRLQAFVLTY</sequence>
<comment type="caution">
    <text evidence="3">The sequence shown here is derived from an EMBL/GenBank/DDBJ whole genome shotgun (WGS) entry which is preliminary data.</text>
</comment>
<feature type="compositionally biased region" description="Basic and acidic residues" evidence="2">
    <location>
        <begin position="1"/>
        <end position="16"/>
    </location>
</feature>
<keyword evidence="1" id="KW-0175">Coiled coil</keyword>
<dbReference type="GO" id="GO:0008017">
    <property type="term" value="F:microtubule binding"/>
    <property type="evidence" value="ECO:0007669"/>
    <property type="project" value="InterPro"/>
</dbReference>
<dbReference type="OrthoDB" id="1915670at2759"/>
<keyword evidence="4" id="KW-1185">Reference proteome</keyword>
<dbReference type="Proteomes" id="UP000652761">
    <property type="component" value="Unassembled WGS sequence"/>
</dbReference>